<dbReference type="OrthoDB" id="5672604at2"/>
<evidence type="ECO:0000313" key="2">
    <source>
        <dbReference type="EMBL" id="TDQ09989.1"/>
    </source>
</evidence>
<dbReference type="Proteomes" id="UP000295620">
    <property type="component" value="Unassembled WGS sequence"/>
</dbReference>
<dbReference type="EMBL" id="SNYC01000004">
    <property type="protein sequence ID" value="TDQ09989.1"/>
    <property type="molecule type" value="Genomic_DNA"/>
</dbReference>
<gene>
    <name evidence="2" type="ORF">ATK78_2148</name>
</gene>
<dbReference type="InterPro" id="IPR007345">
    <property type="entry name" value="Polysacch_pyruvyl_Trfase"/>
</dbReference>
<dbReference type="Pfam" id="PF04230">
    <property type="entry name" value="PS_pyruv_trans"/>
    <property type="match status" value="1"/>
</dbReference>
<accession>A0A4R6SX28</accession>
<keyword evidence="2" id="KW-0808">Transferase</keyword>
<reference evidence="2 3" key="1">
    <citation type="submission" date="2019-03" db="EMBL/GenBank/DDBJ databases">
        <title>Genomic Encyclopedia of Archaeal and Bacterial Type Strains, Phase II (KMG-II): from individual species to whole genera.</title>
        <authorList>
            <person name="Goeker M."/>
        </authorList>
    </citation>
    <scope>NUCLEOTIDE SEQUENCE [LARGE SCALE GENOMIC DNA]</scope>
    <source>
        <strain evidence="2 3">DSM 19035</strain>
    </source>
</reference>
<dbReference type="GO" id="GO:0016740">
    <property type="term" value="F:transferase activity"/>
    <property type="evidence" value="ECO:0007669"/>
    <property type="project" value="UniProtKB-KW"/>
</dbReference>
<dbReference type="AlphaFoldDB" id="A0A4R6SX28"/>
<evidence type="ECO:0000313" key="3">
    <source>
        <dbReference type="Proteomes" id="UP000295620"/>
    </source>
</evidence>
<sequence length="336" mass="37533">MNYYYQIEGDKRNNIGDVLQGMVAKAFLPENALAADRESLALLDKEEPAFLIANGWYMHSFENFPPPENVHPLYVSIHVANSQLLAEKKVRDHFKAHAPIGCRDIKTLNIFLGWGIPAYYSSCLTTTTKARAAVNTSAEGEILLVDNVDHPVPAEVKEKLEALLGKPLVSISHDPPNPEGDFLNYTIKAEAHMNELLERYCKASMIVTTKIHCALPCLGMGVKVIMVHPVPDEGRLAPLAEFIHILSYDEVLGANTIQVPEVKTETFNKRRDFLTKLCRESTALGYSALREPTDPSFKRLKRKSELMAKIYRAGVVTAYRLGIARKKLKRVYGSGL</sequence>
<name>A0A4R6SX28_9SPHI</name>
<comment type="caution">
    <text evidence="2">The sequence shown here is derived from an EMBL/GenBank/DDBJ whole genome shotgun (WGS) entry which is preliminary data.</text>
</comment>
<dbReference type="RefSeq" id="WP_133576033.1">
    <property type="nucleotide sequence ID" value="NZ_SNYC01000004.1"/>
</dbReference>
<keyword evidence="3" id="KW-1185">Reference proteome</keyword>
<proteinExistence type="predicted"/>
<protein>
    <submittedName>
        <fullName evidence="2">Polysaccharide pyruvyl transferase</fullName>
    </submittedName>
</protein>
<organism evidence="2 3">
    <name type="scientific">Pedobacter metabolipauper</name>
    <dbReference type="NCBI Taxonomy" id="425513"/>
    <lineage>
        <taxon>Bacteria</taxon>
        <taxon>Pseudomonadati</taxon>
        <taxon>Bacteroidota</taxon>
        <taxon>Sphingobacteriia</taxon>
        <taxon>Sphingobacteriales</taxon>
        <taxon>Sphingobacteriaceae</taxon>
        <taxon>Pedobacter</taxon>
    </lineage>
</organism>
<evidence type="ECO:0000259" key="1">
    <source>
        <dbReference type="Pfam" id="PF04230"/>
    </source>
</evidence>
<feature type="domain" description="Polysaccharide pyruvyl transferase" evidence="1">
    <location>
        <begin position="14"/>
        <end position="227"/>
    </location>
</feature>